<accession>A0A9X3LT82</accession>
<keyword evidence="3" id="KW-1185">Reference proteome</keyword>
<evidence type="ECO:0000313" key="3">
    <source>
        <dbReference type="Proteomes" id="UP001146468"/>
    </source>
</evidence>
<gene>
    <name evidence="2" type="ORF">L8U60_04870</name>
</gene>
<feature type="transmembrane region" description="Helical" evidence="1">
    <location>
        <begin position="215"/>
        <end position="240"/>
    </location>
</feature>
<feature type="transmembrane region" description="Helical" evidence="1">
    <location>
        <begin position="20"/>
        <end position="42"/>
    </location>
</feature>
<dbReference type="RefSeq" id="WP_269965253.1">
    <property type="nucleotide sequence ID" value="NZ_JAKMUS010000005.1"/>
</dbReference>
<dbReference type="EMBL" id="JAKMUS010000005">
    <property type="protein sequence ID" value="MCZ9293816.1"/>
    <property type="molecule type" value="Genomic_DNA"/>
</dbReference>
<keyword evidence="1" id="KW-1133">Transmembrane helix</keyword>
<proteinExistence type="predicted"/>
<dbReference type="Proteomes" id="UP001146468">
    <property type="component" value="Unassembled WGS sequence"/>
</dbReference>
<evidence type="ECO:0000313" key="2">
    <source>
        <dbReference type="EMBL" id="MCZ9293816.1"/>
    </source>
</evidence>
<sequence>MKTFFTGEQTPGLIDWGNMPTYNTIMAVAVGAGLIAVALFFRDFRNGKLEEVEGYALTFGALALILFPTGLHMTLTWPLAPDFAFDNIVFGETSLGFSVLLGAAAFFLWNKREYYAAGSDASFHSAMKTLRPATIFIAGLGLALFGIALAGVVYTLFAAPAEEPISGAFADWPMMEASFIGVLFTMVGLGAVLLPFAVRGTGEGTISGLFKTIEWLWIISGTIWLLFGAMNFYTHIGLIVNTM</sequence>
<feature type="transmembrane region" description="Helical" evidence="1">
    <location>
        <begin position="130"/>
        <end position="157"/>
    </location>
</feature>
<keyword evidence="1" id="KW-0472">Membrane</keyword>
<comment type="caution">
    <text evidence="2">The sequence shown here is derived from an EMBL/GenBank/DDBJ whole genome shotgun (WGS) entry which is preliminary data.</text>
</comment>
<feature type="transmembrane region" description="Helical" evidence="1">
    <location>
        <begin position="177"/>
        <end position="194"/>
    </location>
</feature>
<dbReference type="InterPro" id="IPR009324">
    <property type="entry name" value="DUF981"/>
</dbReference>
<protein>
    <submittedName>
        <fullName evidence="2">DUF981 domain-containing protein</fullName>
    </submittedName>
</protein>
<reference evidence="2" key="1">
    <citation type="submission" date="2022-02" db="EMBL/GenBank/DDBJ databases">
        <title>Corynebacterium sp. from urogenital microbiome.</title>
        <authorList>
            <person name="Cappelli E.A."/>
            <person name="Ribeiro T.G."/>
            <person name="Peixe L."/>
        </authorList>
    </citation>
    <scope>NUCLEOTIDE SEQUENCE</scope>
    <source>
        <strain evidence="2">C8Ua_172</strain>
    </source>
</reference>
<name>A0A9X3LT82_9CORY</name>
<evidence type="ECO:0000256" key="1">
    <source>
        <dbReference type="SAM" id="Phobius"/>
    </source>
</evidence>
<feature type="transmembrane region" description="Helical" evidence="1">
    <location>
        <begin position="87"/>
        <end position="109"/>
    </location>
</feature>
<keyword evidence="1" id="KW-0812">Transmembrane</keyword>
<feature type="transmembrane region" description="Helical" evidence="1">
    <location>
        <begin position="54"/>
        <end position="75"/>
    </location>
</feature>
<organism evidence="2 3">
    <name type="scientific">Corynebacterium meitnerae</name>
    <dbReference type="NCBI Taxonomy" id="2913498"/>
    <lineage>
        <taxon>Bacteria</taxon>
        <taxon>Bacillati</taxon>
        <taxon>Actinomycetota</taxon>
        <taxon>Actinomycetes</taxon>
        <taxon>Mycobacteriales</taxon>
        <taxon>Corynebacteriaceae</taxon>
        <taxon>Corynebacterium</taxon>
    </lineage>
</organism>
<dbReference type="Pfam" id="PF06168">
    <property type="entry name" value="DUF981"/>
    <property type="match status" value="1"/>
</dbReference>
<dbReference type="AlphaFoldDB" id="A0A9X3LT82"/>